<comment type="subcellular location">
    <subcellularLocation>
        <location evidence="1">Cell outer membrane</location>
    </subcellularLocation>
</comment>
<dbReference type="InterPro" id="IPR036942">
    <property type="entry name" value="Beta-barrel_TonB_sf"/>
</dbReference>
<dbReference type="Proteomes" id="UP000610931">
    <property type="component" value="Unassembled WGS sequence"/>
</dbReference>
<comment type="caution">
    <text evidence="6">The sequence shown here is derived from an EMBL/GenBank/DDBJ whole genome shotgun (WGS) entry which is preliminary data.</text>
</comment>
<organism evidence="6 7">
    <name type="scientific">Snuella sedimenti</name>
    <dbReference type="NCBI Taxonomy" id="2798802"/>
    <lineage>
        <taxon>Bacteria</taxon>
        <taxon>Pseudomonadati</taxon>
        <taxon>Bacteroidota</taxon>
        <taxon>Flavobacteriia</taxon>
        <taxon>Flavobacteriales</taxon>
        <taxon>Flavobacteriaceae</taxon>
        <taxon>Snuella</taxon>
    </lineage>
</organism>
<evidence type="ECO:0000256" key="4">
    <source>
        <dbReference type="SAM" id="SignalP"/>
    </source>
</evidence>
<evidence type="ECO:0000256" key="2">
    <source>
        <dbReference type="ARBA" id="ARBA00023136"/>
    </source>
</evidence>
<keyword evidence="6" id="KW-0675">Receptor</keyword>
<dbReference type="Gene3D" id="2.60.40.1120">
    <property type="entry name" value="Carboxypeptidase-like, regulatory domain"/>
    <property type="match status" value="1"/>
</dbReference>
<dbReference type="Pfam" id="PF14905">
    <property type="entry name" value="OMP_b-brl_3"/>
    <property type="match status" value="1"/>
</dbReference>
<protein>
    <submittedName>
        <fullName evidence="6">TonB-dependent receptor</fullName>
    </submittedName>
</protein>
<dbReference type="InterPro" id="IPR041700">
    <property type="entry name" value="OMP_b-brl_3"/>
</dbReference>
<sequence>MASKLTILLLFLCSTLSSIAQDFVISGRVLDQDNKGVAYANVVLLNAKDSLAIGGTTTDDNGDFKLEGLTSNKYILKVTFLGFESYETAIDLNENTSVGTVILKEANQALEGVTVVAKRPTVKRMVDRLVFNVENSTLSNSNVLDVLKHTPGVLVHDGKITVKNTLPTVYINDRKVHLSIEEVQQLLEGTSATNVKSVEVITNPPAKYEAEGGAVLNIVTSKNIVAGYNGSVFGNYKQGQEYPKYSFGTSHFFKSKKVNTYLNYNISPRKEFRKDDEFINFINNNQIISCWISSYNREQKKNNQNINTNIDYKLNKNNNLGVSASMLISPRKYTHTEVNSDTKVYNTNNVLDSTFKTNNKRVSELTNLAFTLDYVHKFKEKRGKELSINIHHTNYDFSNFQNVHTQYFLQRDELFRVNKFQTYASQKIKLFTSQIDYELPCDNLSKIEAGLKVSSIKSESILKQYRFENDDKFEDLQNSDLFLYNEVNYAGYIGFYRNWGKWSLKSGIRVEHTSVTGNSMLAGIINEEEYIKFFPSFYLLKQINDKNSFYIKYNKRIYRPRYSELNPFKYFLNDNVYVTGDPNLIPEIDDVYTLGYTINKEYTFELYYRYEKDPTQEISFQDNSNNIIKNTYTNLKNNVTYGLDFTTYSQMLPNWNIYVLSSLYYYKQYFFALESNNELIANDKWSVYSQLINYFTFLKDKSFNAEVSLLYWSPFVDGPSDISSQFAIDVNLKKAFWNNRAYLSIGVLDLFNTKNYTETIKYLNQDKIFKPRLESRLLTIGFSCKFGNYKLRNNKKEFLLNERERLGSN</sequence>
<feature type="domain" description="Outer membrane protein beta-barrel" evidence="5">
    <location>
        <begin position="376"/>
        <end position="783"/>
    </location>
</feature>
<dbReference type="AlphaFoldDB" id="A0A8J7IG23"/>
<accession>A0A8J7IG23</accession>
<feature type="signal peptide" evidence="4">
    <location>
        <begin position="1"/>
        <end position="20"/>
    </location>
</feature>
<gene>
    <name evidence="6" type="ORF">JF259_11210</name>
</gene>
<name>A0A8J7IG23_9FLAO</name>
<evidence type="ECO:0000256" key="1">
    <source>
        <dbReference type="ARBA" id="ARBA00004442"/>
    </source>
</evidence>
<dbReference type="RefSeq" id="WP_199115420.1">
    <property type="nucleotide sequence ID" value="NZ_JAELVQ010000014.1"/>
</dbReference>
<keyword evidence="2" id="KW-0472">Membrane</keyword>
<dbReference type="SUPFAM" id="SSF49464">
    <property type="entry name" value="Carboxypeptidase regulatory domain-like"/>
    <property type="match status" value="1"/>
</dbReference>
<evidence type="ECO:0000313" key="6">
    <source>
        <dbReference type="EMBL" id="MBJ6368657.1"/>
    </source>
</evidence>
<dbReference type="Gene3D" id="2.40.170.20">
    <property type="entry name" value="TonB-dependent receptor, beta-barrel domain"/>
    <property type="match status" value="1"/>
</dbReference>
<keyword evidence="3" id="KW-0998">Cell outer membrane</keyword>
<evidence type="ECO:0000313" key="7">
    <source>
        <dbReference type="Proteomes" id="UP000610931"/>
    </source>
</evidence>
<dbReference type="InterPro" id="IPR008969">
    <property type="entry name" value="CarboxyPept-like_regulatory"/>
</dbReference>
<dbReference type="GO" id="GO:0009279">
    <property type="term" value="C:cell outer membrane"/>
    <property type="evidence" value="ECO:0007669"/>
    <property type="project" value="UniProtKB-SubCell"/>
</dbReference>
<evidence type="ECO:0000256" key="3">
    <source>
        <dbReference type="ARBA" id="ARBA00023237"/>
    </source>
</evidence>
<dbReference type="SUPFAM" id="SSF56935">
    <property type="entry name" value="Porins"/>
    <property type="match status" value="1"/>
</dbReference>
<dbReference type="Pfam" id="PF13620">
    <property type="entry name" value="CarboxypepD_reg"/>
    <property type="match status" value="1"/>
</dbReference>
<dbReference type="EMBL" id="JAELVQ010000014">
    <property type="protein sequence ID" value="MBJ6368657.1"/>
    <property type="molecule type" value="Genomic_DNA"/>
</dbReference>
<reference evidence="6" key="1">
    <citation type="submission" date="2020-12" db="EMBL/GenBank/DDBJ databases">
        <title>Snuella sp. nov., isolated from sediment in Incheon.</title>
        <authorList>
            <person name="Kim W."/>
        </authorList>
    </citation>
    <scope>NUCLEOTIDE SEQUENCE</scope>
    <source>
        <strain evidence="6">CAU 1569</strain>
    </source>
</reference>
<keyword evidence="7" id="KW-1185">Reference proteome</keyword>
<evidence type="ECO:0000259" key="5">
    <source>
        <dbReference type="Pfam" id="PF14905"/>
    </source>
</evidence>
<feature type="chain" id="PRO_5035250050" evidence="4">
    <location>
        <begin position="21"/>
        <end position="809"/>
    </location>
</feature>
<keyword evidence="4" id="KW-0732">Signal</keyword>
<proteinExistence type="predicted"/>